<dbReference type="EMBL" id="CABVJF010000018">
    <property type="protein sequence ID" value="VVQ16620.1"/>
    <property type="molecule type" value="Genomic_DNA"/>
</dbReference>
<name>A0A5E7V2M3_PSEFL</name>
<dbReference type="AlphaFoldDB" id="A0A5E7V2M3"/>
<dbReference type="Proteomes" id="UP000381378">
    <property type="component" value="Unassembled WGS sequence"/>
</dbReference>
<gene>
    <name evidence="1" type="ORF">PS928_04412</name>
</gene>
<evidence type="ECO:0000313" key="2">
    <source>
        <dbReference type="Proteomes" id="UP000381378"/>
    </source>
</evidence>
<accession>A0A5E7V2M3</accession>
<protein>
    <submittedName>
        <fullName evidence="1">Uncharacterized protein</fullName>
    </submittedName>
</protein>
<evidence type="ECO:0000313" key="1">
    <source>
        <dbReference type="EMBL" id="VVQ16620.1"/>
    </source>
</evidence>
<sequence length="148" mass="17148">MHQAGLESAGLFPGICLRTVQNFTQENLISILESDWKKFKELRKIALDRFCQGVLADANTITGHDALSSQARYVMLHRLMRDRHNDIGRIFDAYSRYKAPMALRLMVRHDLLTDAELSILSEATQQDLADVVRQPYELEWIEEIERED</sequence>
<reference evidence="1 2" key="1">
    <citation type="submission" date="2019-09" db="EMBL/GenBank/DDBJ databases">
        <authorList>
            <person name="Chandra G."/>
            <person name="Truman W A."/>
        </authorList>
    </citation>
    <scope>NUCLEOTIDE SEQUENCE [LARGE SCALE GENOMIC DNA]</scope>
    <source>
        <strain evidence="1">PS928</strain>
    </source>
</reference>
<proteinExistence type="predicted"/>
<organism evidence="1 2">
    <name type="scientific">Pseudomonas fluorescens</name>
    <dbReference type="NCBI Taxonomy" id="294"/>
    <lineage>
        <taxon>Bacteria</taxon>
        <taxon>Pseudomonadati</taxon>
        <taxon>Pseudomonadota</taxon>
        <taxon>Gammaproteobacteria</taxon>
        <taxon>Pseudomonadales</taxon>
        <taxon>Pseudomonadaceae</taxon>
        <taxon>Pseudomonas</taxon>
    </lineage>
</organism>